<feature type="transmembrane region" description="Helical" evidence="6">
    <location>
        <begin position="172"/>
        <end position="190"/>
    </location>
</feature>
<evidence type="ECO:0000256" key="4">
    <source>
        <dbReference type="ARBA" id="ARBA00022989"/>
    </source>
</evidence>
<proteinExistence type="predicted"/>
<reference evidence="7 8" key="1">
    <citation type="submission" date="2024-02" db="EMBL/GenBank/DDBJ databases">
        <title>Bacteria isolated from the canopy kelp, Nereocystis luetkeana.</title>
        <authorList>
            <person name="Pfister C.A."/>
            <person name="Younker I.T."/>
            <person name="Light S.H."/>
        </authorList>
    </citation>
    <scope>NUCLEOTIDE SEQUENCE [LARGE SCALE GENOMIC DNA]</scope>
    <source>
        <strain evidence="7 8">TI.1.03</strain>
    </source>
</reference>
<dbReference type="PANTHER" id="PTHR30250">
    <property type="entry name" value="PST FAMILY PREDICTED COLANIC ACID TRANSPORTER"/>
    <property type="match status" value="1"/>
</dbReference>
<dbReference type="Proteomes" id="UP001371391">
    <property type="component" value="Unassembled WGS sequence"/>
</dbReference>
<organism evidence="7 8">
    <name type="scientific">Pseudoalteromonas issachenkonii</name>
    <dbReference type="NCBI Taxonomy" id="152297"/>
    <lineage>
        <taxon>Bacteria</taxon>
        <taxon>Pseudomonadati</taxon>
        <taxon>Pseudomonadota</taxon>
        <taxon>Gammaproteobacteria</taxon>
        <taxon>Alteromonadales</taxon>
        <taxon>Pseudoalteromonadaceae</taxon>
        <taxon>Pseudoalteromonas</taxon>
    </lineage>
</organism>
<dbReference type="CDD" id="cd13128">
    <property type="entry name" value="MATE_Wzx_like"/>
    <property type="match status" value="1"/>
</dbReference>
<evidence type="ECO:0000256" key="2">
    <source>
        <dbReference type="ARBA" id="ARBA00022475"/>
    </source>
</evidence>
<feature type="transmembrane region" description="Helical" evidence="6">
    <location>
        <begin position="12"/>
        <end position="32"/>
    </location>
</feature>
<sequence length="439" mass="49808">MSRKNNIVKVFWYGLENLTTIAFGLLSVVLVARLFGPESLGKLSYIQAISALTIFITVLGLDHIIVRDLSRKPSDVSYISTVFITQTVAWCVQSLVIYVGIWLINDGKVEKDVFIIFCWVSISVYFTRATVVKLYFQSINQPKKIGIAALKSRLLALIYLFIALFYNYSYEYVVAFIPIQALLQFMFLFLDYKKNQLIKIHFDFSIIKKLMVEGFPLLVAGAIYPLFIQADIVLISSIMTEADAGIYSAAGKVIMQFAFVGTIITMTFYLPLSKRVDENSDDLDFFFSGLIKILFIFGLFSAFSVGIFSETIIKILFGEQFLEAAPILKILIWKVIVMYLAAVFSRMLVLMNLAKFELIKSIVAAAFSLGMNYLFIPIYGLYSAAIISVISFFIADLFFYAVFKKTRYLFFTAIKAMLDVFIHPAQSYININYVLSSKD</sequence>
<gene>
    <name evidence="7" type="ORF">V6257_06140</name>
</gene>
<dbReference type="EMBL" id="JBAKAW010000005">
    <property type="protein sequence ID" value="MEL0654597.1"/>
    <property type="molecule type" value="Genomic_DNA"/>
</dbReference>
<feature type="transmembrane region" description="Helical" evidence="6">
    <location>
        <begin position="210"/>
        <end position="233"/>
    </location>
</feature>
<dbReference type="PANTHER" id="PTHR30250:SF11">
    <property type="entry name" value="O-ANTIGEN TRANSPORTER-RELATED"/>
    <property type="match status" value="1"/>
</dbReference>
<accession>A0ABU9GYC1</accession>
<feature type="transmembrane region" description="Helical" evidence="6">
    <location>
        <begin position="78"/>
        <end position="101"/>
    </location>
</feature>
<keyword evidence="4 6" id="KW-1133">Transmembrane helix</keyword>
<keyword evidence="5 6" id="KW-0472">Membrane</keyword>
<feature type="transmembrane region" description="Helical" evidence="6">
    <location>
        <begin position="330"/>
        <end position="351"/>
    </location>
</feature>
<feature type="transmembrane region" description="Helical" evidence="6">
    <location>
        <begin position="113"/>
        <end position="136"/>
    </location>
</feature>
<feature type="transmembrane region" description="Helical" evidence="6">
    <location>
        <begin position="358"/>
        <end position="376"/>
    </location>
</feature>
<feature type="transmembrane region" description="Helical" evidence="6">
    <location>
        <begin position="382"/>
        <end position="403"/>
    </location>
</feature>
<comment type="subcellular location">
    <subcellularLocation>
        <location evidence="1">Cell membrane</location>
        <topology evidence="1">Multi-pass membrane protein</topology>
    </subcellularLocation>
</comment>
<evidence type="ECO:0000313" key="7">
    <source>
        <dbReference type="EMBL" id="MEL0654597.1"/>
    </source>
</evidence>
<dbReference type="RefSeq" id="WP_341601987.1">
    <property type="nucleotide sequence ID" value="NZ_JBAKAW010000005.1"/>
</dbReference>
<evidence type="ECO:0000256" key="5">
    <source>
        <dbReference type="ARBA" id="ARBA00023136"/>
    </source>
</evidence>
<feature type="transmembrane region" description="Helical" evidence="6">
    <location>
        <begin position="253"/>
        <end position="272"/>
    </location>
</feature>
<evidence type="ECO:0000256" key="1">
    <source>
        <dbReference type="ARBA" id="ARBA00004651"/>
    </source>
</evidence>
<comment type="caution">
    <text evidence="7">The sequence shown here is derived from an EMBL/GenBank/DDBJ whole genome shotgun (WGS) entry which is preliminary data.</text>
</comment>
<keyword evidence="2" id="KW-1003">Cell membrane</keyword>
<feature type="transmembrane region" description="Helical" evidence="6">
    <location>
        <begin position="148"/>
        <end position="166"/>
    </location>
</feature>
<dbReference type="InterPro" id="IPR002797">
    <property type="entry name" value="Polysacc_synth"/>
</dbReference>
<keyword evidence="8" id="KW-1185">Reference proteome</keyword>
<name>A0ABU9GYC1_9GAMM</name>
<evidence type="ECO:0000313" key="8">
    <source>
        <dbReference type="Proteomes" id="UP001371391"/>
    </source>
</evidence>
<feature type="transmembrane region" description="Helical" evidence="6">
    <location>
        <begin position="293"/>
        <end position="318"/>
    </location>
</feature>
<protein>
    <submittedName>
        <fullName evidence="7">Flippase</fullName>
    </submittedName>
</protein>
<feature type="transmembrane region" description="Helical" evidence="6">
    <location>
        <begin position="44"/>
        <end position="66"/>
    </location>
</feature>
<evidence type="ECO:0000256" key="6">
    <source>
        <dbReference type="SAM" id="Phobius"/>
    </source>
</evidence>
<dbReference type="Pfam" id="PF01943">
    <property type="entry name" value="Polysacc_synt"/>
    <property type="match status" value="1"/>
</dbReference>
<keyword evidence="3 6" id="KW-0812">Transmembrane</keyword>
<dbReference type="InterPro" id="IPR050833">
    <property type="entry name" value="Poly_Biosynth_Transport"/>
</dbReference>
<evidence type="ECO:0000256" key="3">
    <source>
        <dbReference type="ARBA" id="ARBA00022692"/>
    </source>
</evidence>